<dbReference type="GO" id="GO:0038202">
    <property type="term" value="P:TORC1 signaling"/>
    <property type="evidence" value="ECO:0007669"/>
    <property type="project" value="TreeGrafter"/>
</dbReference>
<proteinExistence type="inferred from homology"/>
<dbReference type="EnsemblMetazoa" id="XM_038208425.1">
    <property type="protein sequence ID" value="XP_038064353.1"/>
    <property type="gene ID" value="LOC119734844"/>
</dbReference>
<dbReference type="GO" id="GO:0010506">
    <property type="term" value="P:regulation of autophagy"/>
    <property type="evidence" value="ECO:0007669"/>
    <property type="project" value="TreeGrafter"/>
</dbReference>
<dbReference type="GO" id="GO:0009267">
    <property type="term" value="P:cellular response to starvation"/>
    <property type="evidence" value="ECO:0007669"/>
    <property type="project" value="TreeGrafter"/>
</dbReference>
<evidence type="ECO:0000256" key="4">
    <source>
        <dbReference type="SAM" id="MobiDB-lite"/>
    </source>
</evidence>
<dbReference type="Pfam" id="PF00400">
    <property type="entry name" value="WD40"/>
    <property type="match status" value="2"/>
</dbReference>
<comment type="similarity">
    <text evidence="1">Belongs to the WD repeat RAPTOR family.</text>
</comment>
<dbReference type="SUPFAM" id="SSF50978">
    <property type="entry name" value="WD40 repeat-like"/>
    <property type="match status" value="1"/>
</dbReference>
<dbReference type="InterPro" id="IPR011989">
    <property type="entry name" value="ARM-like"/>
</dbReference>
<feature type="region of interest" description="Disordered" evidence="4">
    <location>
        <begin position="716"/>
        <end position="795"/>
    </location>
</feature>
<evidence type="ECO:0000313" key="6">
    <source>
        <dbReference type="EnsemblMetazoa" id="XP_038064353.1"/>
    </source>
</evidence>
<dbReference type="CTD" id="57521"/>
<dbReference type="SMART" id="SM00320">
    <property type="entry name" value="WD40"/>
    <property type="match status" value="7"/>
</dbReference>
<dbReference type="InterPro" id="IPR004083">
    <property type="entry name" value="Raptor"/>
</dbReference>
<keyword evidence="2" id="KW-0853">WD repeat</keyword>
<dbReference type="PRINTS" id="PR01547">
    <property type="entry name" value="YEAST176DUF"/>
</dbReference>
<dbReference type="Gene3D" id="1.25.10.10">
    <property type="entry name" value="Leucine-rich Repeat Variant"/>
    <property type="match status" value="1"/>
</dbReference>
<dbReference type="FunFam" id="2.130.10.10:FF:000072">
    <property type="entry name" value="Regulatory-associated protein of MTOR, complex 1"/>
    <property type="match status" value="1"/>
</dbReference>
<dbReference type="InterPro" id="IPR001680">
    <property type="entry name" value="WD40_rpt"/>
</dbReference>
<dbReference type="GO" id="GO:0030674">
    <property type="term" value="F:protein-macromolecule adaptor activity"/>
    <property type="evidence" value="ECO:0007669"/>
    <property type="project" value="TreeGrafter"/>
</dbReference>
<dbReference type="RefSeq" id="XP_038064353.1">
    <property type="nucleotide sequence ID" value="XM_038208425.1"/>
</dbReference>
<keyword evidence="3" id="KW-0677">Repeat</keyword>
<dbReference type="FunFam" id="1.25.10.10:FF:000065">
    <property type="entry name" value="Regulatory-associated protein of MTOR, complex 1"/>
    <property type="match status" value="1"/>
</dbReference>
<reference evidence="6" key="1">
    <citation type="submission" date="2022-11" db="UniProtKB">
        <authorList>
            <consortium name="EnsemblMetazoa"/>
        </authorList>
    </citation>
    <scope>IDENTIFICATION</scope>
</reference>
<dbReference type="OrthoDB" id="10262360at2759"/>
<feature type="domain" description="Raptor N-terminal CASPase-like" evidence="5">
    <location>
        <begin position="56"/>
        <end position="209"/>
    </location>
</feature>
<keyword evidence="7" id="KW-1185">Reference proteome</keyword>
<dbReference type="PANTHER" id="PTHR12848">
    <property type="entry name" value="REGULATORY-ASSOCIATED PROTEIN OF MTOR"/>
    <property type="match status" value="1"/>
</dbReference>
<dbReference type="InterPro" id="IPR015943">
    <property type="entry name" value="WD40/YVTN_repeat-like_dom_sf"/>
</dbReference>
<protein>
    <recommendedName>
        <fullName evidence="5">Raptor N-terminal CASPase-like domain-containing protein</fullName>
    </recommendedName>
</protein>
<feature type="compositionally biased region" description="Pro residues" evidence="4">
    <location>
        <begin position="921"/>
        <end position="931"/>
    </location>
</feature>
<dbReference type="GO" id="GO:0031931">
    <property type="term" value="C:TORC1 complex"/>
    <property type="evidence" value="ECO:0007669"/>
    <property type="project" value="InterPro"/>
</dbReference>
<dbReference type="PANTHER" id="PTHR12848:SF16">
    <property type="entry name" value="REGULATORY-ASSOCIATED PROTEIN OF MTOR"/>
    <property type="match status" value="1"/>
</dbReference>
<evidence type="ECO:0000256" key="2">
    <source>
        <dbReference type="ARBA" id="ARBA00022574"/>
    </source>
</evidence>
<feature type="compositionally biased region" description="Low complexity" evidence="4">
    <location>
        <begin position="875"/>
        <end position="884"/>
    </location>
</feature>
<evidence type="ECO:0000259" key="5">
    <source>
        <dbReference type="SMART" id="SM01302"/>
    </source>
</evidence>
<evidence type="ECO:0000256" key="3">
    <source>
        <dbReference type="ARBA" id="ARBA00022737"/>
    </source>
</evidence>
<dbReference type="GO" id="GO:0071230">
    <property type="term" value="P:cellular response to amino acid stimulus"/>
    <property type="evidence" value="ECO:0007669"/>
    <property type="project" value="TreeGrafter"/>
</dbReference>
<feature type="compositionally biased region" description="Polar residues" evidence="4">
    <location>
        <begin position="885"/>
        <end position="897"/>
    </location>
</feature>
<feature type="compositionally biased region" description="Polar residues" evidence="4">
    <location>
        <begin position="722"/>
        <end position="732"/>
    </location>
</feature>
<feature type="region of interest" description="Disordered" evidence="4">
    <location>
        <begin position="872"/>
        <end position="938"/>
    </location>
</feature>
<dbReference type="Proteomes" id="UP000887568">
    <property type="component" value="Unplaced"/>
</dbReference>
<dbReference type="OMA" id="TEVCTND"/>
<feature type="compositionally biased region" description="Low complexity" evidence="4">
    <location>
        <begin position="733"/>
        <end position="747"/>
    </location>
</feature>
<dbReference type="GO" id="GO:0030307">
    <property type="term" value="P:positive regulation of cell growth"/>
    <property type="evidence" value="ECO:0007669"/>
    <property type="project" value="TreeGrafter"/>
</dbReference>
<sequence length="1358" mass="151719">MDRNPASMMDVLSDVTDVEDSDLCDWQLPLAYMKKRHTERIEGSKTETQTWRMKERMKTVSVALVMCLNVGVDPPDVVKTSPCAKMECWIDPLSTSPQKALEAIGNNLQKQYERWQPRARYKLCLDPTVEEVKKLCTSLRRNAKEERVLFHYNGHGVPRPTTNGEIWVFNKTYTQYIPLSVYDLQSWMGSPSIFVYDCSNAGLILESFEQFAVQKEQERELASINSHSLSNSQAPVPAPAKNCIQLASCGPNEQLPMNPELPADLFTACLSTPIKIALRWFCLQKSSELVPGVTAELVDKLPGRLNDRRTPLGELNWIFTAVTDTIAWNVLPRELFQRLFRQDLLVASLYRNFLLAERIMRSFNCTPMSSPRLPPTYQHTMWQAWDLALDVCLAQLPGLLQGEEYVHSPFFAEQLTAFQVWLTMGSERRNPPEQLPIVLQVLLSQVHRLRALDLLGRFLDLGPWAVSLALSVGIFPYVLKLLQSSARELRPLLVFIWAKILAVDRSCKADLVKDNGHKYFLSVLADPYMPAEHRTMAAFVLAMIVEDYANGQEAALQGNVIAICLEQLNDTHALLRQWLALCLARVWTMFEAARWCGVRDSAHEKLYRLLSDPLPEVRASAVIALGTFIGNGTERTDHAINIDHNVGMTLINVVQDGSPIVREQLVVALFQLIKQFESQFASIARQILEEDQRSDENQTPVGAGVTTGGWLLVHDPLGANVPQGQGSTNRRMSLQQAPSSASNSASLRRTNQHLPHSTSAGNLLSYGQQMSRSPSTGSTNAVTNGATTSSGSGDAYAVNGPVLFDKVRRLSPGVNNIFSSSYNNVYAQIWKTMLVLASDSLPAVKRLAQQLVNQINLKATVMAKPQHVLHDNRRASSSAPNSPSTRNHSASPQNLSDSPPPSTLNIPNEIFKPVPIRAGEQPPPARPPNPAPIGSQFPHSQQFTRVRKLFDKGPSITYEELEAVTVNTKDLNLSTNFTNWCCKYFAQSVMRAPEEMDPYSTLHQEREWRFLRNAVSRKEAREQLQRAATSRLDDQIFINRNQGIPVALRFQHFSPHIVVADKEGVCVWNWENGEKLNYFSHLNHKDTKITSMDIMNAHDISLLMTGCDDGAVQIWRNYLPDSNAPVELVTSWHALSDMLPSVKGAGLVLDWEQESGMLLASGDVRTIRVWDTQRELKLQDIPTGADSCVTSLACDSVGRSLLIAGCGDGSVRLYDRRLAPTESRVMTLREHNSWVVNVHLQKGAGDGKIISASVNGDVRFWDPRFTESVKLIQTNFNTLTTMAVHQQANIFACGSANQLISVFNMSGDTLSNIKYYEGFIGQRIGPVSCLAFHPLKVYLASGSRDSFLSIYSTEKKTR</sequence>
<dbReference type="SUPFAM" id="SSF48371">
    <property type="entry name" value="ARM repeat"/>
    <property type="match status" value="1"/>
</dbReference>
<dbReference type="GO" id="GO:0005737">
    <property type="term" value="C:cytoplasm"/>
    <property type="evidence" value="ECO:0007669"/>
    <property type="project" value="TreeGrafter"/>
</dbReference>
<dbReference type="Gene3D" id="2.130.10.10">
    <property type="entry name" value="YVTN repeat-like/Quinoprotein amine dehydrogenase"/>
    <property type="match status" value="2"/>
</dbReference>
<organism evidence="6 7">
    <name type="scientific">Patiria miniata</name>
    <name type="common">Bat star</name>
    <name type="synonym">Asterina miniata</name>
    <dbReference type="NCBI Taxonomy" id="46514"/>
    <lineage>
        <taxon>Eukaryota</taxon>
        <taxon>Metazoa</taxon>
        <taxon>Echinodermata</taxon>
        <taxon>Eleutherozoa</taxon>
        <taxon>Asterozoa</taxon>
        <taxon>Asteroidea</taxon>
        <taxon>Valvatacea</taxon>
        <taxon>Valvatida</taxon>
        <taxon>Asterinidae</taxon>
        <taxon>Patiria</taxon>
    </lineage>
</organism>
<evidence type="ECO:0000313" key="7">
    <source>
        <dbReference type="Proteomes" id="UP000887568"/>
    </source>
</evidence>
<accession>A0A914ALA0</accession>
<dbReference type="Pfam" id="PF14538">
    <property type="entry name" value="Raptor_N"/>
    <property type="match status" value="1"/>
</dbReference>
<dbReference type="InterPro" id="IPR016024">
    <property type="entry name" value="ARM-type_fold"/>
</dbReference>
<dbReference type="SMART" id="SM01302">
    <property type="entry name" value="Raptor_N"/>
    <property type="match status" value="1"/>
</dbReference>
<name>A0A914ALA0_PATMI</name>
<dbReference type="InterPro" id="IPR036322">
    <property type="entry name" value="WD40_repeat_dom_sf"/>
</dbReference>
<evidence type="ECO:0000256" key="1">
    <source>
        <dbReference type="ARBA" id="ARBA00009257"/>
    </source>
</evidence>
<dbReference type="InterPro" id="IPR029347">
    <property type="entry name" value="Raptor_N"/>
</dbReference>
<dbReference type="GeneID" id="119734844"/>
<feature type="compositionally biased region" description="Polar residues" evidence="4">
    <location>
        <begin position="748"/>
        <end position="792"/>
    </location>
</feature>